<dbReference type="OrthoDB" id="5292073at2"/>
<dbReference type="InterPro" id="IPR001087">
    <property type="entry name" value="GDSL"/>
</dbReference>
<protein>
    <submittedName>
        <fullName evidence="3">Acylhydrolase</fullName>
    </submittedName>
</protein>
<dbReference type="GO" id="GO:0016788">
    <property type="term" value="F:hydrolase activity, acting on ester bonds"/>
    <property type="evidence" value="ECO:0007669"/>
    <property type="project" value="InterPro"/>
</dbReference>
<name>A0A7Z2G5A9_9BURK</name>
<organism evidence="3 4">
    <name type="scientific">Paraburkholderia acidiphila</name>
    <dbReference type="NCBI Taxonomy" id="2571747"/>
    <lineage>
        <taxon>Bacteria</taxon>
        <taxon>Pseudomonadati</taxon>
        <taxon>Pseudomonadota</taxon>
        <taxon>Betaproteobacteria</taxon>
        <taxon>Burkholderiales</taxon>
        <taxon>Burkholderiaceae</taxon>
        <taxon>Paraburkholderia</taxon>
    </lineage>
</organism>
<keyword evidence="4" id="KW-1185">Reference proteome</keyword>
<reference evidence="3 4" key="1">
    <citation type="submission" date="2019-12" db="EMBL/GenBank/DDBJ databases">
        <title>Paraburkholderia acidiphila 7Q-K02 sp. nov and Paraburkholderia acidisoli DHF22 sp. nov., two strains isolated from forest soil.</title>
        <authorList>
            <person name="Gao Z."/>
            <person name="Qiu L."/>
        </authorList>
    </citation>
    <scope>NUCLEOTIDE SEQUENCE [LARGE SCALE GENOMIC DNA]</scope>
    <source>
        <strain evidence="3 4">7Q-K02</strain>
    </source>
</reference>
<dbReference type="Proteomes" id="UP000434209">
    <property type="component" value="Chromosome 1"/>
</dbReference>
<dbReference type="KEGG" id="pacp:FAZ97_11565"/>
<keyword evidence="1 3" id="KW-0378">Hydrolase</keyword>
<keyword evidence="2" id="KW-0732">Signal</keyword>
<dbReference type="Gene3D" id="3.40.50.1110">
    <property type="entry name" value="SGNH hydrolase"/>
    <property type="match status" value="1"/>
</dbReference>
<proteinExistence type="predicted"/>
<dbReference type="AlphaFoldDB" id="A0A7Z2G5A9"/>
<dbReference type="Pfam" id="PF00657">
    <property type="entry name" value="Lipase_GDSL"/>
    <property type="match status" value="1"/>
</dbReference>
<evidence type="ECO:0000313" key="3">
    <source>
        <dbReference type="EMBL" id="QGZ55497.1"/>
    </source>
</evidence>
<dbReference type="SUPFAM" id="SSF52266">
    <property type="entry name" value="SGNH hydrolase"/>
    <property type="match status" value="1"/>
</dbReference>
<dbReference type="PANTHER" id="PTHR45648:SF22">
    <property type="entry name" value="GDSL LIPASE_ACYLHYDROLASE FAMILY PROTEIN (AFU_ORTHOLOGUE AFUA_4G14700)"/>
    <property type="match status" value="1"/>
</dbReference>
<dbReference type="InterPro" id="IPR051058">
    <property type="entry name" value="GDSL_Est/Lipase"/>
</dbReference>
<gene>
    <name evidence="3" type="ORF">FAZ97_11565</name>
</gene>
<evidence type="ECO:0000256" key="2">
    <source>
        <dbReference type="SAM" id="SignalP"/>
    </source>
</evidence>
<sequence length="416" mass="41709">MKHQGPRHRTLLRATQIAVASAAFALLAACGGSSGGGSNNASTPPGGVNLQVVSFGDSLSDVGTYAKNILPEFGGGRFTTNPGEIWTQKIAEYYGGTLTPAYQGGFGAALTATGGMGYAQGGANVSASYPEGEGWAPGNAAATTVPVATQVSQYLSANKSFNANQLVLIDGGANDIFAFATTANLTALGAQLTAAATAAAQAGTPLTQVQQVEFIANYLLTNSSGAQIAASATALATQVGTILAAGGKHVVLMTVPDIGQTPLGVEANAGTPGAAALLTGISAAYNAIVSGALTQAGIANDVIVADAFAWFDQLLPAYQANGFTVSNTGTACNLTQMQASATAYAQQNPSVLAGGMTAAQYGAQFASSLFCSPQSYTVANADQTYIFADSVHPTTHTHALFAQYVEGLVAKSGVGK</sequence>
<feature type="chain" id="PRO_5031452369" evidence="2">
    <location>
        <begin position="26"/>
        <end position="416"/>
    </location>
</feature>
<evidence type="ECO:0000313" key="4">
    <source>
        <dbReference type="Proteomes" id="UP000434209"/>
    </source>
</evidence>
<evidence type="ECO:0000256" key="1">
    <source>
        <dbReference type="ARBA" id="ARBA00022801"/>
    </source>
</evidence>
<dbReference type="RefSeq" id="WP_158758553.1">
    <property type="nucleotide sequence ID" value="NZ_CP046909.1"/>
</dbReference>
<dbReference type="PANTHER" id="PTHR45648">
    <property type="entry name" value="GDSL LIPASE/ACYLHYDROLASE FAMILY PROTEIN (AFU_ORTHOLOGUE AFUA_4G14700)"/>
    <property type="match status" value="1"/>
</dbReference>
<feature type="signal peptide" evidence="2">
    <location>
        <begin position="1"/>
        <end position="25"/>
    </location>
</feature>
<dbReference type="EMBL" id="CP046909">
    <property type="protein sequence ID" value="QGZ55497.1"/>
    <property type="molecule type" value="Genomic_DNA"/>
</dbReference>
<dbReference type="PROSITE" id="PS51257">
    <property type="entry name" value="PROKAR_LIPOPROTEIN"/>
    <property type="match status" value="1"/>
</dbReference>
<accession>A0A7Z2G5A9</accession>
<dbReference type="InterPro" id="IPR036514">
    <property type="entry name" value="SGNH_hydro_sf"/>
</dbReference>